<comment type="caution">
    <text evidence="1">Lacks conserved residue(s) required for the propagation of feature annotation.</text>
</comment>
<dbReference type="CDD" id="cd00054">
    <property type="entry name" value="EGF_CA"/>
    <property type="match status" value="1"/>
</dbReference>
<feature type="non-terminal residue" evidence="2">
    <location>
        <position position="1"/>
    </location>
</feature>
<dbReference type="AlphaFoldDB" id="N6UHJ8"/>
<sequence length="66" mass="7344">MNPYREGVERVLRGNSSDACEVRDLCRHGGICISTDSGPICECRNSDYEGEFCEKAGAFPSLERQE</sequence>
<protein>
    <submittedName>
        <fullName evidence="2">Uncharacterized protein</fullName>
    </submittedName>
</protein>
<dbReference type="SUPFAM" id="SSF57196">
    <property type="entry name" value="EGF/Laminin"/>
    <property type="match status" value="1"/>
</dbReference>
<evidence type="ECO:0000313" key="2">
    <source>
        <dbReference type="EMBL" id="ENN80071.1"/>
    </source>
</evidence>
<accession>N6UHJ8</accession>
<dbReference type="OrthoDB" id="6275838at2759"/>
<dbReference type="EMBL" id="KB740605">
    <property type="protein sequence ID" value="ENN80071.1"/>
    <property type="molecule type" value="Genomic_DNA"/>
</dbReference>
<dbReference type="InterPro" id="IPR000742">
    <property type="entry name" value="EGF"/>
</dbReference>
<keyword evidence="1" id="KW-0245">EGF-like domain</keyword>
<name>N6UHJ8_DENPD</name>
<dbReference type="HOGENOM" id="CLU_2924654_0_0_1"/>
<reference evidence="2" key="1">
    <citation type="journal article" date="2013" name="Genome Biol.">
        <title>Draft genome of the mountain pine beetle, Dendroctonus ponderosae Hopkins, a major forest pest.</title>
        <authorList>
            <person name="Keeling C.I."/>
            <person name="Yuen M.M."/>
            <person name="Liao N.Y."/>
            <person name="Docking T.R."/>
            <person name="Chan S.K."/>
            <person name="Taylor G.A."/>
            <person name="Palmquist D.L."/>
            <person name="Jackman S.D."/>
            <person name="Nguyen A."/>
            <person name="Li M."/>
            <person name="Henderson H."/>
            <person name="Janes J.K."/>
            <person name="Zhao Y."/>
            <person name="Pandoh P."/>
            <person name="Moore R."/>
            <person name="Sperling F.A."/>
            <person name="Huber D.P."/>
            <person name="Birol I."/>
            <person name="Jones S.J."/>
            <person name="Bohlmann J."/>
        </authorList>
    </citation>
    <scope>NUCLEOTIDE SEQUENCE</scope>
</reference>
<organism evidence="2">
    <name type="scientific">Dendroctonus ponderosae</name>
    <name type="common">Mountain pine beetle</name>
    <dbReference type="NCBI Taxonomy" id="77166"/>
    <lineage>
        <taxon>Eukaryota</taxon>
        <taxon>Metazoa</taxon>
        <taxon>Ecdysozoa</taxon>
        <taxon>Arthropoda</taxon>
        <taxon>Hexapoda</taxon>
        <taxon>Insecta</taxon>
        <taxon>Pterygota</taxon>
        <taxon>Neoptera</taxon>
        <taxon>Endopterygota</taxon>
        <taxon>Coleoptera</taxon>
        <taxon>Polyphaga</taxon>
        <taxon>Cucujiformia</taxon>
        <taxon>Curculionidae</taxon>
        <taxon>Scolytinae</taxon>
        <taxon>Dendroctonus</taxon>
    </lineage>
</organism>
<gene>
    <name evidence="2" type="ORF">YQE_03547</name>
</gene>
<dbReference type="Gene3D" id="2.10.25.10">
    <property type="entry name" value="Laminin"/>
    <property type="match status" value="1"/>
</dbReference>
<dbReference type="PROSITE" id="PS50026">
    <property type="entry name" value="EGF_3"/>
    <property type="match status" value="1"/>
</dbReference>
<proteinExistence type="predicted"/>
<evidence type="ECO:0000256" key="1">
    <source>
        <dbReference type="PROSITE-ProRule" id="PRU00076"/>
    </source>
</evidence>